<dbReference type="SUPFAM" id="SSF103473">
    <property type="entry name" value="MFS general substrate transporter"/>
    <property type="match status" value="1"/>
</dbReference>
<dbReference type="Pfam" id="PF05977">
    <property type="entry name" value="MFS_3"/>
    <property type="match status" value="1"/>
</dbReference>
<feature type="transmembrane region" description="Helical" evidence="7">
    <location>
        <begin position="81"/>
        <end position="104"/>
    </location>
</feature>
<dbReference type="GO" id="GO:0005886">
    <property type="term" value="C:plasma membrane"/>
    <property type="evidence" value="ECO:0007669"/>
    <property type="project" value="UniProtKB-SubCell"/>
</dbReference>
<feature type="transmembrane region" description="Helical" evidence="7">
    <location>
        <begin position="230"/>
        <end position="251"/>
    </location>
</feature>
<proteinExistence type="predicted"/>
<dbReference type="RefSeq" id="WP_121005722.1">
    <property type="nucleotide sequence ID" value="NZ_RBXO01000001.1"/>
</dbReference>
<dbReference type="PANTHER" id="PTHR23513">
    <property type="entry name" value="INTEGRAL MEMBRANE EFFLUX PROTEIN-RELATED"/>
    <property type="match status" value="1"/>
</dbReference>
<accession>A0A495VXV2</accession>
<protein>
    <submittedName>
        <fullName evidence="9">Putative MFS family arabinose efflux permease</fullName>
    </submittedName>
</protein>
<feature type="transmembrane region" description="Helical" evidence="7">
    <location>
        <begin position="177"/>
        <end position="196"/>
    </location>
</feature>
<dbReference type="InterPro" id="IPR036259">
    <property type="entry name" value="MFS_trans_sf"/>
</dbReference>
<sequence length="415" mass="42928">MIRLVRGVGLLAERNFRLLWFGETISQLGTAVTTVAMPLLAVLALDASTFVVGLLNAAVWLPWVLVGLPAGAVVDRLPSRLVMILADAISVLLLLSVPVAAHFGLLTVPLLLAVAFGVGVAAVFLLTAYQVLLPSLVEAEHLPEANSKLLGSEAAARIVGPGLGGVLTQLVGAVTGLVVNAAGFLVSLVCLSTIRVREEAGRRVERGGSLLRDVAVGVRHVVVDPYLRPLTLYAAVSNLAAAALQALQVVFLVRAVGVGSAEVGLVLALAGSGAVLGALAVRRFTARTGTARGLLLIALCTAPFALLMPLSTGGVGLLWFVVGGFVLDAGIAAVNVIIGSFRQRYCPREVLGRVTASMRTVSNGALPLGALLGGALGTFLDLRAAMWVAAASQLVCVVFLLTRHLRRLRDLPVAA</sequence>
<feature type="transmembrane region" description="Helical" evidence="7">
    <location>
        <begin position="360"/>
        <end position="379"/>
    </location>
</feature>
<keyword evidence="6 7" id="KW-0472">Membrane</keyword>
<evidence type="ECO:0000256" key="1">
    <source>
        <dbReference type="ARBA" id="ARBA00004651"/>
    </source>
</evidence>
<organism evidence="9 10">
    <name type="scientific">Saccharothrix australiensis</name>
    <dbReference type="NCBI Taxonomy" id="2072"/>
    <lineage>
        <taxon>Bacteria</taxon>
        <taxon>Bacillati</taxon>
        <taxon>Actinomycetota</taxon>
        <taxon>Actinomycetes</taxon>
        <taxon>Pseudonocardiales</taxon>
        <taxon>Pseudonocardiaceae</taxon>
        <taxon>Saccharothrix</taxon>
    </lineage>
</organism>
<dbReference type="OrthoDB" id="9815525at2"/>
<evidence type="ECO:0000313" key="10">
    <source>
        <dbReference type="Proteomes" id="UP000282084"/>
    </source>
</evidence>
<gene>
    <name evidence="9" type="ORF">C8E97_2858</name>
</gene>
<feature type="transmembrane region" description="Helical" evidence="7">
    <location>
        <begin position="385"/>
        <end position="402"/>
    </location>
</feature>
<keyword evidence="10" id="KW-1185">Reference proteome</keyword>
<feature type="transmembrane region" description="Helical" evidence="7">
    <location>
        <begin position="293"/>
        <end position="311"/>
    </location>
</feature>
<evidence type="ECO:0000256" key="3">
    <source>
        <dbReference type="ARBA" id="ARBA00022475"/>
    </source>
</evidence>
<dbReference type="InterPro" id="IPR020846">
    <property type="entry name" value="MFS_dom"/>
</dbReference>
<evidence type="ECO:0000256" key="7">
    <source>
        <dbReference type="SAM" id="Phobius"/>
    </source>
</evidence>
<feature type="transmembrane region" description="Helical" evidence="7">
    <location>
        <begin position="110"/>
        <end position="133"/>
    </location>
</feature>
<evidence type="ECO:0000256" key="5">
    <source>
        <dbReference type="ARBA" id="ARBA00022989"/>
    </source>
</evidence>
<keyword evidence="3" id="KW-1003">Cell membrane</keyword>
<dbReference type="AlphaFoldDB" id="A0A495VXV2"/>
<dbReference type="CDD" id="cd06173">
    <property type="entry name" value="MFS_MefA_like"/>
    <property type="match status" value="1"/>
</dbReference>
<dbReference type="PROSITE" id="PS50850">
    <property type="entry name" value="MFS"/>
    <property type="match status" value="1"/>
</dbReference>
<feature type="transmembrane region" description="Helical" evidence="7">
    <location>
        <begin position="20"/>
        <end position="44"/>
    </location>
</feature>
<dbReference type="PANTHER" id="PTHR23513:SF6">
    <property type="entry name" value="MAJOR FACILITATOR SUPERFAMILY ASSOCIATED DOMAIN-CONTAINING PROTEIN"/>
    <property type="match status" value="1"/>
</dbReference>
<keyword evidence="5 7" id="KW-1133">Transmembrane helix</keyword>
<keyword evidence="4 7" id="KW-0812">Transmembrane</keyword>
<dbReference type="GO" id="GO:0022857">
    <property type="term" value="F:transmembrane transporter activity"/>
    <property type="evidence" value="ECO:0007669"/>
    <property type="project" value="InterPro"/>
</dbReference>
<evidence type="ECO:0000256" key="6">
    <source>
        <dbReference type="ARBA" id="ARBA00023136"/>
    </source>
</evidence>
<dbReference type="Proteomes" id="UP000282084">
    <property type="component" value="Unassembled WGS sequence"/>
</dbReference>
<evidence type="ECO:0000259" key="8">
    <source>
        <dbReference type="PROSITE" id="PS50850"/>
    </source>
</evidence>
<comment type="subcellular location">
    <subcellularLocation>
        <location evidence="1">Cell membrane</location>
        <topology evidence="1">Multi-pass membrane protein</topology>
    </subcellularLocation>
</comment>
<name>A0A495VXV2_9PSEU</name>
<comment type="caution">
    <text evidence="9">The sequence shown here is derived from an EMBL/GenBank/DDBJ whole genome shotgun (WGS) entry which is preliminary data.</text>
</comment>
<dbReference type="Gene3D" id="1.20.1250.20">
    <property type="entry name" value="MFS general substrate transporter like domains"/>
    <property type="match status" value="1"/>
</dbReference>
<feature type="domain" description="Major facilitator superfamily (MFS) profile" evidence="8">
    <location>
        <begin position="226"/>
        <end position="415"/>
    </location>
</feature>
<evidence type="ECO:0000256" key="4">
    <source>
        <dbReference type="ARBA" id="ARBA00022692"/>
    </source>
</evidence>
<feature type="transmembrane region" description="Helical" evidence="7">
    <location>
        <begin position="263"/>
        <end position="281"/>
    </location>
</feature>
<keyword evidence="2" id="KW-0813">Transport</keyword>
<evidence type="ECO:0000256" key="2">
    <source>
        <dbReference type="ARBA" id="ARBA00022448"/>
    </source>
</evidence>
<feature type="transmembrane region" description="Helical" evidence="7">
    <location>
        <begin position="50"/>
        <end position="74"/>
    </location>
</feature>
<dbReference type="EMBL" id="RBXO01000001">
    <property type="protein sequence ID" value="RKT54242.1"/>
    <property type="molecule type" value="Genomic_DNA"/>
</dbReference>
<feature type="transmembrane region" description="Helical" evidence="7">
    <location>
        <begin position="317"/>
        <end position="339"/>
    </location>
</feature>
<dbReference type="InterPro" id="IPR010290">
    <property type="entry name" value="TM_effector"/>
</dbReference>
<evidence type="ECO:0000313" key="9">
    <source>
        <dbReference type="EMBL" id="RKT54242.1"/>
    </source>
</evidence>
<reference evidence="9 10" key="1">
    <citation type="submission" date="2018-10" db="EMBL/GenBank/DDBJ databases">
        <title>Sequencing the genomes of 1000 actinobacteria strains.</title>
        <authorList>
            <person name="Klenk H.-P."/>
        </authorList>
    </citation>
    <scope>NUCLEOTIDE SEQUENCE [LARGE SCALE GENOMIC DNA]</scope>
    <source>
        <strain evidence="9 10">DSM 43800</strain>
    </source>
</reference>